<feature type="compositionally biased region" description="Basic and acidic residues" evidence="2">
    <location>
        <begin position="1603"/>
        <end position="1630"/>
    </location>
</feature>
<dbReference type="GO" id="GO:0006396">
    <property type="term" value="P:RNA processing"/>
    <property type="evidence" value="ECO:0007669"/>
    <property type="project" value="InterPro"/>
</dbReference>
<dbReference type="Pfam" id="PF18766">
    <property type="entry name" value="SWI2_SNF2"/>
    <property type="match status" value="1"/>
</dbReference>
<feature type="compositionally biased region" description="Low complexity" evidence="2">
    <location>
        <begin position="181"/>
        <end position="223"/>
    </location>
</feature>
<feature type="region of interest" description="Disordered" evidence="2">
    <location>
        <begin position="176"/>
        <end position="223"/>
    </location>
</feature>
<accession>F0ZYY5</accession>
<protein>
    <recommendedName>
        <fullName evidence="7">Helicase ATP-binding domain-containing protein</fullName>
    </recommendedName>
</protein>
<evidence type="ECO:0000313" key="5">
    <source>
        <dbReference type="EMBL" id="EGC30838.1"/>
    </source>
</evidence>
<dbReference type="InterPro" id="IPR035967">
    <property type="entry name" value="SWAP/Surp_sf"/>
</dbReference>
<dbReference type="FunCoup" id="F0ZYY5">
    <property type="interactions" value="398"/>
</dbReference>
<dbReference type="KEGG" id="dpp:DICPUDRAFT_99404"/>
<keyword evidence="6" id="KW-1185">Reference proteome</keyword>
<dbReference type="SMART" id="SM00648">
    <property type="entry name" value="SWAP"/>
    <property type="match status" value="1"/>
</dbReference>
<feature type="region of interest" description="Disordered" evidence="2">
    <location>
        <begin position="243"/>
        <end position="417"/>
    </location>
</feature>
<dbReference type="SUPFAM" id="SSF52540">
    <property type="entry name" value="P-loop containing nucleoside triphosphate hydrolases"/>
    <property type="match status" value="2"/>
</dbReference>
<sequence length="1658" mass="184822">MSSNNSNKKKGGKPPTSLSTSNTNIPTTRSRSSSNSSNGGEVVMAGTPSTQSILSSSPVSAPIPIPTAKKVSVKSSPQPIVNNSKKVVNATPSSSIGSNSSSVASSPSSVGGSFNKPFSAPSTFGGMLSRMQQQQQHLFKNSNNTKVNSNIDSIKSSNSGFLRPVGIPISSSFNQKNQVNQSSANSSPKISSSSSRIGSSSNLQLSTSSDSSMSTSPNFSSSFTKQSPNSYYSGFQGLSNNSFSSASPSPTTTHHNLFRRGSPPSIYLKPSPPGSFHVPSSNNSFLMPSPQSASEVFGSKSSTSSSSATKPSNSGAIKNQPKTKTIGFEIPSSASTATNKDIKKETTTTTTATPTTPTTPRKKKSFSKEAIIPAYELEFDSQESDQSDNEDDFDLKEDSNEEEEEGEITSPPQKEITAKDNKCFVNIENLDTVSIEKMVMEGWKKQIPRFHQKDAVVKILQNIVEQFKIDSKKIAPLLSPATPLGTPLSPLGILSAPSSTNSDTSIISNYTTNTTTSGLGINQVIKPIKNVKNYLVQHAAGSGKSLTIACLVYNLYRLLEEGRLKYDLILILNDKRHLDTQLGSIITQFLKDNDLKSVIHPSTVRLLKEILSKAKTRVVITTMQKFSSIIDQFDQISSKYKSIALISDETQRSHGKATKNLNSILTNENRQNNNITYFCFTCTPTPKCLEMFGDTRGNLRVPFHTYSLEKALQDKIIMDVTMNYTTVAILTKVSNNDKVNGSGLYDEKKASYHLLKDTQNDKKIIQEKSSYIIKHFVKLKEQMNNKDFTGRAMLVTSSREQMLLYKQTLEALVKALPKGEKFDIIASFSPFEQKKKLKDESDPKINGVYANYCSKRNGISEILRHDTKCKVQLIIVADKLQTGFNEPSLAVMYIDKALKSADAVQTFGRLSRVAKGKSQCYIVDFINTRREIQDAFNQYWRETCLKGATRKTVLEMKLNRILNKLSSIEPLSQGKLQESVDYILQDDERKKREKARVHSITEDITHFVDLCNQLLWDNQPPMNVRFLEAVKFSVCQKRVSTQIHSIRGFLQNIENKSALGGLNQQNSNFSLTSNKSIFGKKSNEKIISLKQEEYRYLDSFRTHQEDSMDLDAEDLEFAREIWSANPEIKLHSRLLGNEEEREEEIDSIGFNLKMFEQAETLEQVIEIVVEFVSRNGPTFEGFIKNQSMSTIFPFIDPSNENYHLYKQKLDKARTKYNQEQQKLIHQQLQHQREQHQQQQLLKEHLVTESSDIVMSEVASNNSSGQIQFNLKTPWNNQDIPFPVPLPIVLQEEVVGKPHAEGRMEDCLLDDCVLSFCNDLDTKEPKDAPIRVYAIQVLGMLANKGVHKNQLFEIVGCIHKILLNRQENISIKMIALDLLALVATQDEVTISQIVDFGLINTIIKLIQTADDPLKAKCCKFFTILHNDVSIVSTLIENQGICAITTLLESYDYIVTEQALRCLISLAQEDRTIKTIRTSIDPNVLARLEHHKIQVIHDLTNQLKTLISGSKRSLQQFQPLISNTKRIRSNSTLSTMSTSKLNSKKLLSKSSSNNNISISDGDKKNSLSTSQPNISLQNNDEQEIITTRRISTSDNGGDTNSDIINDIKDSDDSKDKDKDIEINNKDNNKNNKDNNQNNNQNNQKIGKTITKPITRSVLKL</sequence>
<feature type="region of interest" description="Disordered" evidence="2">
    <location>
        <begin position="1526"/>
        <end position="1658"/>
    </location>
</feature>
<dbReference type="Pfam" id="PF22679">
    <property type="entry name" value="T1R_D3-like"/>
    <property type="match status" value="1"/>
</dbReference>
<reference evidence="6" key="1">
    <citation type="journal article" date="2011" name="Genome Biol.">
        <title>Comparative genomics of the social amoebae Dictyostelium discoideum and Dictyostelium purpureum.</title>
        <authorList>
            <consortium name="US DOE Joint Genome Institute (JGI-PGF)"/>
            <person name="Sucgang R."/>
            <person name="Kuo A."/>
            <person name="Tian X."/>
            <person name="Salerno W."/>
            <person name="Parikh A."/>
            <person name="Feasley C.L."/>
            <person name="Dalin E."/>
            <person name="Tu H."/>
            <person name="Huang E."/>
            <person name="Barry K."/>
            <person name="Lindquist E."/>
            <person name="Shapiro H."/>
            <person name="Bruce D."/>
            <person name="Schmutz J."/>
            <person name="Salamov A."/>
            <person name="Fey P."/>
            <person name="Gaudet P."/>
            <person name="Anjard C."/>
            <person name="Babu M.M."/>
            <person name="Basu S."/>
            <person name="Bushmanova Y."/>
            <person name="van der Wel H."/>
            <person name="Katoh-Kurasawa M."/>
            <person name="Dinh C."/>
            <person name="Coutinho P.M."/>
            <person name="Saito T."/>
            <person name="Elias M."/>
            <person name="Schaap P."/>
            <person name="Kay R.R."/>
            <person name="Henrissat B."/>
            <person name="Eichinger L."/>
            <person name="Rivero F."/>
            <person name="Putnam N.H."/>
            <person name="West C.M."/>
            <person name="Loomis W.F."/>
            <person name="Chisholm R.L."/>
            <person name="Shaulsky G."/>
            <person name="Strassmann J.E."/>
            <person name="Queller D.C."/>
            <person name="Kuspa A."/>
            <person name="Grigoriev I.V."/>
        </authorList>
    </citation>
    <scope>NUCLEOTIDE SEQUENCE [LARGE SCALE GENOMIC DNA]</scope>
    <source>
        <strain evidence="6">QSDP1</strain>
    </source>
</reference>
<gene>
    <name evidence="5" type="ORF">DICPUDRAFT_99404</name>
</gene>
<feature type="domain" description="Helicase ATP-binding" evidence="4">
    <location>
        <begin position="525"/>
        <end position="702"/>
    </location>
</feature>
<dbReference type="PANTHER" id="PTHR42927">
    <property type="entry name" value="HELICASE SUPERFAMILY 1 AND 2 DOMAIN-CONTAINING PROTEIN"/>
    <property type="match status" value="1"/>
</dbReference>
<feature type="compositionally biased region" description="Low complexity" evidence="2">
    <location>
        <begin position="1546"/>
        <end position="1557"/>
    </location>
</feature>
<dbReference type="InParanoid" id="F0ZYY5"/>
<dbReference type="GO" id="GO:0003723">
    <property type="term" value="F:RNA binding"/>
    <property type="evidence" value="ECO:0007669"/>
    <property type="project" value="InterPro"/>
</dbReference>
<feature type="region of interest" description="Disordered" evidence="2">
    <location>
        <begin position="1"/>
        <end position="114"/>
    </location>
</feature>
<feature type="compositionally biased region" description="Acidic residues" evidence="2">
    <location>
        <begin position="377"/>
        <end position="407"/>
    </location>
</feature>
<dbReference type="eggNOG" id="ENOG502QSIK">
    <property type="taxonomic scope" value="Eukaryota"/>
</dbReference>
<feature type="compositionally biased region" description="Polar residues" evidence="2">
    <location>
        <begin position="1564"/>
        <end position="1597"/>
    </location>
</feature>
<dbReference type="OrthoDB" id="2419400at2759"/>
<dbReference type="InterPro" id="IPR027417">
    <property type="entry name" value="P-loop_NTPase"/>
</dbReference>
<name>F0ZYY5_DICPU</name>
<dbReference type="InterPro" id="IPR011989">
    <property type="entry name" value="ARM-like"/>
</dbReference>
<keyword evidence="1" id="KW-0175">Coiled coil</keyword>
<dbReference type="Gene3D" id="3.40.50.300">
    <property type="entry name" value="P-loop containing nucleotide triphosphate hydrolases"/>
    <property type="match status" value="2"/>
</dbReference>
<evidence type="ECO:0000259" key="4">
    <source>
        <dbReference type="PROSITE" id="PS51192"/>
    </source>
</evidence>
<feature type="compositionally biased region" description="Low complexity" evidence="2">
    <location>
        <begin position="93"/>
        <end position="113"/>
    </location>
</feature>
<feature type="domain" description="SURP motif" evidence="3">
    <location>
        <begin position="1164"/>
        <end position="1205"/>
    </location>
</feature>
<feature type="region of interest" description="Disordered" evidence="2">
    <location>
        <begin position="131"/>
        <end position="158"/>
    </location>
</feature>
<evidence type="ECO:0000256" key="1">
    <source>
        <dbReference type="SAM" id="Coils"/>
    </source>
</evidence>
<dbReference type="InterPro" id="IPR055180">
    <property type="entry name" value="HsdR_RecA-like_helicase_dom_2"/>
</dbReference>
<dbReference type="PANTHER" id="PTHR42927:SF2">
    <property type="entry name" value="HELICASE ATP-BINDING DOMAIN-CONTAINING PROTEIN"/>
    <property type="match status" value="1"/>
</dbReference>
<evidence type="ECO:0000313" key="6">
    <source>
        <dbReference type="Proteomes" id="UP000001064"/>
    </source>
</evidence>
<dbReference type="PROSITE" id="PS51192">
    <property type="entry name" value="HELICASE_ATP_BIND_1"/>
    <property type="match status" value="1"/>
</dbReference>
<dbReference type="STRING" id="5786.F0ZYY5"/>
<feature type="coiled-coil region" evidence="1">
    <location>
        <begin position="1202"/>
        <end position="1238"/>
    </location>
</feature>
<feature type="compositionally biased region" description="Polar residues" evidence="2">
    <location>
        <begin position="73"/>
        <end position="92"/>
    </location>
</feature>
<dbReference type="SUPFAM" id="SSF109905">
    <property type="entry name" value="Surp module (SWAP domain)"/>
    <property type="match status" value="1"/>
</dbReference>
<dbReference type="InterPro" id="IPR016024">
    <property type="entry name" value="ARM-type_fold"/>
</dbReference>
<dbReference type="SUPFAM" id="SSF48371">
    <property type="entry name" value="ARM repeat"/>
    <property type="match status" value="1"/>
</dbReference>
<feature type="compositionally biased region" description="Polar residues" evidence="2">
    <location>
        <begin position="131"/>
        <end position="147"/>
    </location>
</feature>
<dbReference type="PROSITE" id="PS50128">
    <property type="entry name" value="SURP"/>
    <property type="match status" value="1"/>
</dbReference>
<dbReference type="VEuPathDB" id="AmoebaDB:DICPUDRAFT_99404"/>
<dbReference type="Pfam" id="PF01805">
    <property type="entry name" value="Surp"/>
    <property type="match status" value="1"/>
</dbReference>
<feature type="compositionally biased region" description="Low complexity" evidence="2">
    <location>
        <begin position="298"/>
        <end position="316"/>
    </location>
</feature>
<evidence type="ECO:0000259" key="3">
    <source>
        <dbReference type="PROSITE" id="PS50128"/>
    </source>
</evidence>
<dbReference type="GeneID" id="10508585"/>
<proteinExistence type="predicted"/>
<feature type="compositionally biased region" description="Low complexity" evidence="2">
    <location>
        <begin position="347"/>
        <end position="359"/>
    </location>
</feature>
<organism evidence="5 6">
    <name type="scientific">Dictyostelium purpureum</name>
    <name type="common">Slime mold</name>
    <dbReference type="NCBI Taxonomy" id="5786"/>
    <lineage>
        <taxon>Eukaryota</taxon>
        <taxon>Amoebozoa</taxon>
        <taxon>Evosea</taxon>
        <taxon>Eumycetozoa</taxon>
        <taxon>Dictyostelia</taxon>
        <taxon>Dictyosteliales</taxon>
        <taxon>Dictyosteliaceae</taxon>
        <taxon>Dictyostelium</taxon>
    </lineage>
</organism>
<feature type="compositionally biased region" description="Low complexity" evidence="2">
    <location>
        <begin position="52"/>
        <end position="62"/>
    </location>
</feature>
<dbReference type="InterPro" id="IPR014001">
    <property type="entry name" value="Helicase_ATP-bd"/>
</dbReference>
<dbReference type="EMBL" id="GL871296">
    <property type="protein sequence ID" value="EGC30838.1"/>
    <property type="molecule type" value="Genomic_DNA"/>
</dbReference>
<feature type="compositionally biased region" description="Low complexity" evidence="2">
    <location>
        <begin position="243"/>
        <end position="255"/>
    </location>
</feature>
<feature type="compositionally biased region" description="Low complexity" evidence="2">
    <location>
        <begin position="1631"/>
        <end position="1643"/>
    </location>
</feature>
<dbReference type="OMA" id="ITYFCFT"/>
<feature type="compositionally biased region" description="Low complexity" evidence="2">
    <location>
        <begin position="1527"/>
        <end position="1539"/>
    </location>
</feature>
<dbReference type="Gene3D" id="1.25.10.10">
    <property type="entry name" value="Leucine-rich Repeat Variant"/>
    <property type="match status" value="1"/>
</dbReference>
<evidence type="ECO:0008006" key="7">
    <source>
        <dbReference type="Google" id="ProtNLM"/>
    </source>
</evidence>
<dbReference type="SMART" id="SM00487">
    <property type="entry name" value="DEXDc"/>
    <property type="match status" value="1"/>
</dbReference>
<dbReference type="Gene3D" id="1.10.10.790">
    <property type="entry name" value="Surp module"/>
    <property type="match status" value="1"/>
</dbReference>
<dbReference type="Proteomes" id="UP000001064">
    <property type="component" value="Unassembled WGS sequence"/>
</dbReference>
<feature type="compositionally biased region" description="Polar residues" evidence="2">
    <location>
        <begin position="278"/>
        <end position="294"/>
    </location>
</feature>
<evidence type="ECO:0000256" key="2">
    <source>
        <dbReference type="SAM" id="MobiDB-lite"/>
    </source>
</evidence>
<dbReference type="InterPro" id="IPR000061">
    <property type="entry name" value="Surp"/>
</dbReference>
<feature type="compositionally biased region" description="Low complexity" evidence="2">
    <location>
        <begin position="148"/>
        <end position="158"/>
    </location>
</feature>
<feature type="compositionally biased region" description="Low complexity" evidence="2">
    <location>
        <begin position="19"/>
        <end position="38"/>
    </location>
</feature>
<dbReference type="RefSeq" id="XP_003292627.1">
    <property type="nucleotide sequence ID" value="XM_003292579.1"/>
</dbReference>
<dbReference type="InterPro" id="IPR040980">
    <property type="entry name" value="SWI2_SNF2"/>
</dbReference>